<evidence type="ECO:0000256" key="1">
    <source>
        <dbReference type="ARBA" id="ARBA00000724"/>
    </source>
</evidence>
<dbReference type="InterPro" id="IPR029063">
    <property type="entry name" value="SAM-dependent_MTases_sf"/>
</dbReference>
<keyword evidence="10" id="KW-1185">Reference proteome</keyword>
<dbReference type="AlphaFoldDB" id="A0A0P5XDZ0"/>
<evidence type="ECO:0000313" key="10">
    <source>
        <dbReference type="Proteomes" id="UP000076858"/>
    </source>
</evidence>
<evidence type="ECO:0000313" key="9">
    <source>
        <dbReference type="EMBL" id="KZS13763.1"/>
    </source>
</evidence>
<dbReference type="EMBL" id="LRGB01001036">
    <property type="protein sequence ID" value="KZS13763.1"/>
    <property type="molecule type" value="Genomic_DNA"/>
</dbReference>
<evidence type="ECO:0000256" key="8">
    <source>
        <dbReference type="PIRSR" id="PIRSR016305-1"/>
    </source>
</evidence>
<dbReference type="STRING" id="35525.A0A0P5XDZ0"/>
<comment type="similarity">
    <text evidence="3 7">Belongs to the methyltransferase superfamily. LCMT family.</text>
</comment>
<reference evidence="9 10" key="1">
    <citation type="submission" date="2016-03" db="EMBL/GenBank/DDBJ databases">
        <title>EvidentialGene: Evidence-directed Construction of Genes on Genomes.</title>
        <authorList>
            <person name="Gilbert D.G."/>
            <person name="Choi J.-H."/>
            <person name="Mockaitis K."/>
            <person name="Colbourne J."/>
            <person name="Pfrender M."/>
        </authorList>
    </citation>
    <scope>NUCLEOTIDE SEQUENCE [LARGE SCALE GENOMIC DNA]</scope>
    <source>
        <strain evidence="9 10">Xinb3</strain>
        <tissue evidence="9">Complete organism</tissue>
    </source>
</reference>
<dbReference type="PIRSF" id="PIRSF016305">
    <property type="entry name" value="LCM_mtfrase"/>
    <property type="match status" value="1"/>
</dbReference>
<protein>
    <recommendedName>
        <fullName evidence="7">Leucine carboxyl methyltransferase 1</fullName>
        <ecNumber evidence="7">2.1.1.233</ecNumber>
    </recommendedName>
</protein>
<feature type="binding site" evidence="8">
    <location>
        <position position="181"/>
    </location>
    <ligand>
        <name>S-adenosyl-L-methionine</name>
        <dbReference type="ChEBI" id="CHEBI:59789"/>
    </ligand>
</feature>
<gene>
    <name evidence="9" type="ORF">APZ42_021139</name>
</gene>
<dbReference type="Pfam" id="PF04072">
    <property type="entry name" value="LCM"/>
    <property type="match status" value="1"/>
</dbReference>
<feature type="binding site" evidence="8">
    <location>
        <position position="83"/>
    </location>
    <ligand>
        <name>S-adenosyl-L-methionine</name>
        <dbReference type="ChEBI" id="CHEBI:59789"/>
    </ligand>
</feature>
<dbReference type="InterPro" id="IPR016651">
    <property type="entry name" value="LCMT1"/>
</dbReference>
<evidence type="ECO:0000256" key="7">
    <source>
        <dbReference type="PIRNR" id="PIRNR016305"/>
    </source>
</evidence>
<feature type="binding site" evidence="8">
    <location>
        <begin position="154"/>
        <end position="155"/>
    </location>
    <ligand>
        <name>S-adenosyl-L-methionine</name>
        <dbReference type="ChEBI" id="CHEBI:59789"/>
    </ligand>
</feature>
<sequence length="319" mass="36605">MDKHNLDGDEAVRSTNDDASHCKRFAVQLGYWTDPYLPLLVRSTERKTPEINRGYFARVIGITNIIEKFIKAMEGNCQIVNFGAGFDTLYWKLLDAGLSVKKFVEIDFANVTSRKCHYIRNNDKLIRGLHSDDEEIRYSTSELHSGVYHLAAADLRKLSEVESKLAECSMEYNVPTLFLFECVLVYMPIQFSHALLQLIADKFSTTFCINYEQVNMTDRFGDVMLSNLRSRGCSLAGVEACASLKSQEDRFILNGWDGARALEMNQVYHSLISPVEIQRIEKIEFLDEKELLDQLFHHYCICVAWKDSLDLKLNLLTID</sequence>
<evidence type="ECO:0000256" key="5">
    <source>
        <dbReference type="ARBA" id="ARBA00022679"/>
    </source>
</evidence>
<evidence type="ECO:0000256" key="4">
    <source>
        <dbReference type="ARBA" id="ARBA00022603"/>
    </source>
</evidence>
<dbReference type="GO" id="GO:0032259">
    <property type="term" value="P:methylation"/>
    <property type="evidence" value="ECO:0007669"/>
    <property type="project" value="UniProtKB-KW"/>
</dbReference>
<dbReference type="FunFam" id="3.40.50.150:FF:000092">
    <property type="entry name" value="Leucine carboxyl methyltransferase 1"/>
    <property type="match status" value="1"/>
</dbReference>
<feature type="binding site" evidence="8">
    <location>
        <position position="58"/>
    </location>
    <ligand>
        <name>S-adenosyl-L-methionine</name>
        <dbReference type="ChEBI" id="CHEBI:59789"/>
    </ligand>
</feature>
<evidence type="ECO:0000256" key="6">
    <source>
        <dbReference type="ARBA" id="ARBA00022691"/>
    </source>
</evidence>
<proteinExistence type="inferred from homology"/>
<dbReference type="SUPFAM" id="SSF53335">
    <property type="entry name" value="S-adenosyl-L-methionine-dependent methyltransferases"/>
    <property type="match status" value="1"/>
</dbReference>
<evidence type="ECO:0000256" key="3">
    <source>
        <dbReference type="ARBA" id="ARBA00010703"/>
    </source>
</evidence>
<evidence type="ECO:0000256" key="2">
    <source>
        <dbReference type="ARBA" id="ARBA00003455"/>
    </source>
</evidence>
<dbReference type="Proteomes" id="UP000076858">
    <property type="component" value="Unassembled WGS sequence"/>
</dbReference>
<comment type="caution">
    <text evidence="9">The sequence shown here is derived from an EMBL/GenBank/DDBJ whole genome shotgun (WGS) entry which is preliminary data.</text>
</comment>
<dbReference type="GO" id="GO:0009966">
    <property type="term" value="P:regulation of signal transduction"/>
    <property type="evidence" value="ECO:0007669"/>
    <property type="project" value="UniProtKB-ARBA"/>
</dbReference>
<dbReference type="PANTHER" id="PTHR13600:SF33">
    <property type="entry name" value="LEUCINE CARBOXYL METHYLTRANSFERASE 1"/>
    <property type="match status" value="1"/>
</dbReference>
<comment type="function">
    <text evidence="2 7">Methylates the carboxyl group of the C-terminal leucine residue of protein phosphatase 2A catalytic subunits to form alpha-leucine ester residues.</text>
</comment>
<dbReference type="GO" id="GO:0005829">
    <property type="term" value="C:cytosol"/>
    <property type="evidence" value="ECO:0007669"/>
    <property type="project" value="TreeGrafter"/>
</dbReference>
<dbReference type="OrthoDB" id="203237at2759"/>
<dbReference type="EC" id="2.1.1.233" evidence="7"/>
<dbReference type="PANTHER" id="PTHR13600">
    <property type="entry name" value="LEUCINE CARBOXYL METHYLTRANSFERASE"/>
    <property type="match status" value="1"/>
</dbReference>
<dbReference type="InterPro" id="IPR007213">
    <property type="entry name" value="Ppm1/Ppm2/Tcmp"/>
</dbReference>
<dbReference type="GO" id="GO:0018423">
    <property type="term" value="F:protein C-terminal leucine carboxyl O-methyltransferase activity"/>
    <property type="evidence" value="ECO:0007669"/>
    <property type="project" value="UniProtKB-EC"/>
</dbReference>
<keyword evidence="4 7" id="KW-0489">Methyltransferase</keyword>
<keyword evidence="6 7" id="KW-0949">S-adenosyl-L-methionine</keyword>
<organism evidence="9 10">
    <name type="scientific">Daphnia magna</name>
    <dbReference type="NCBI Taxonomy" id="35525"/>
    <lineage>
        <taxon>Eukaryota</taxon>
        <taxon>Metazoa</taxon>
        <taxon>Ecdysozoa</taxon>
        <taxon>Arthropoda</taxon>
        <taxon>Crustacea</taxon>
        <taxon>Branchiopoda</taxon>
        <taxon>Diplostraca</taxon>
        <taxon>Cladocera</taxon>
        <taxon>Anomopoda</taxon>
        <taxon>Daphniidae</taxon>
        <taxon>Daphnia</taxon>
    </lineage>
</organism>
<name>A0A0P5XDZ0_9CRUS</name>
<dbReference type="Gene3D" id="3.40.50.150">
    <property type="entry name" value="Vaccinia Virus protein VP39"/>
    <property type="match status" value="1"/>
</dbReference>
<comment type="catalytic activity">
    <reaction evidence="1 7">
        <text>[phosphatase 2A protein]-C-terminal L-leucine + S-adenosyl-L-methionine = [phosphatase 2A protein]-C-terminal L-leucine methyl ester + S-adenosyl-L-homocysteine</text>
        <dbReference type="Rhea" id="RHEA:48544"/>
        <dbReference type="Rhea" id="RHEA-COMP:12134"/>
        <dbReference type="Rhea" id="RHEA-COMP:12135"/>
        <dbReference type="ChEBI" id="CHEBI:57856"/>
        <dbReference type="ChEBI" id="CHEBI:59789"/>
        <dbReference type="ChEBI" id="CHEBI:90516"/>
        <dbReference type="ChEBI" id="CHEBI:90517"/>
        <dbReference type="EC" id="2.1.1.233"/>
    </reaction>
</comment>
<accession>A0A0P5XDZ0</accession>
<keyword evidence="5 7" id="KW-0808">Transferase</keyword>